<feature type="transmembrane region" description="Helical" evidence="1">
    <location>
        <begin position="76"/>
        <end position="99"/>
    </location>
</feature>
<protein>
    <submittedName>
        <fullName evidence="2">DUF805 domain-containing protein</fullName>
    </submittedName>
</protein>
<name>A0ABS2IDI0_9GAMM</name>
<dbReference type="EMBL" id="JAFEUP010000003">
    <property type="protein sequence ID" value="MBM7061161.1"/>
    <property type="molecule type" value="Genomic_DNA"/>
</dbReference>
<evidence type="ECO:0000256" key="1">
    <source>
        <dbReference type="SAM" id="Phobius"/>
    </source>
</evidence>
<accession>A0ABS2IDI0</accession>
<feature type="transmembrane region" description="Helical" evidence="1">
    <location>
        <begin position="151"/>
        <end position="174"/>
    </location>
</feature>
<comment type="caution">
    <text evidence="2">The sequence shown here is derived from an EMBL/GenBank/DDBJ whole genome shotgun (WGS) entry which is preliminary data.</text>
</comment>
<dbReference type="Proteomes" id="UP000717995">
    <property type="component" value="Unassembled WGS sequence"/>
</dbReference>
<dbReference type="InterPro" id="IPR008523">
    <property type="entry name" value="DUF805"/>
</dbReference>
<evidence type="ECO:0000313" key="2">
    <source>
        <dbReference type="EMBL" id="MBM7061161.1"/>
    </source>
</evidence>
<organism evidence="2 3">
    <name type="scientific">Zestomonas insulae</name>
    <dbReference type="NCBI Taxonomy" id="2809017"/>
    <lineage>
        <taxon>Bacteria</taxon>
        <taxon>Pseudomonadati</taxon>
        <taxon>Pseudomonadota</taxon>
        <taxon>Gammaproteobacteria</taxon>
        <taxon>Pseudomonadales</taxon>
        <taxon>Pseudomonadaceae</taxon>
        <taxon>Zestomonas</taxon>
    </lineage>
</organism>
<keyword evidence="1" id="KW-0812">Transmembrane</keyword>
<sequence>MNRLEPMLDAATEAELYRPASAELLAPELTAPSTPRLFDFAGRLSLPRFLLWHFGLVVALPWLLLVGAYFAWGGNWAAPATVLITIAPLNLLLSLSLFVRRARDLNLHGAWGVAAFCLPVLGTPLCLWLMVWPGSRGVNRRGPLNTPLGRVAQIVLALLAVGLLGAFGSALLYASEVMAFVSQAIQGLLQRL</sequence>
<feature type="transmembrane region" description="Helical" evidence="1">
    <location>
        <begin position="49"/>
        <end position="70"/>
    </location>
</feature>
<dbReference type="RefSeq" id="WP_205348354.1">
    <property type="nucleotide sequence ID" value="NZ_JAFEUP010000003.1"/>
</dbReference>
<keyword evidence="1" id="KW-0472">Membrane</keyword>
<gene>
    <name evidence="2" type="ORF">JQX08_10625</name>
</gene>
<proteinExistence type="predicted"/>
<evidence type="ECO:0000313" key="3">
    <source>
        <dbReference type="Proteomes" id="UP000717995"/>
    </source>
</evidence>
<reference evidence="2 3" key="1">
    <citation type="submission" date="2021-02" db="EMBL/GenBank/DDBJ databases">
        <authorList>
            <person name="Lee D.-H."/>
        </authorList>
    </citation>
    <scope>NUCLEOTIDE SEQUENCE [LARGE SCALE GENOMIC DNA]</scope>
    <source>
        <strain evidence="2 3">UL073</strain>
    </source>
</reference>
<keyword evidence="3" id="KW-1185">Reference proteome</keyword>
<dbReference type="Pfam" id="PF05656">
    <property type="entry name" value="DUF805"/>
    <property type="match status" value="1"/>
</dbReference>
<keyword evidence="1" id="KW-1133">Transmembrane helix</keyword>
<feature type="transmembrane region" description="Helical" evidence="1">
    <location>
        <begin position="111"/>
        <end position="131"/>
    </location>
</feature>